<dbReference type="HOGENOM" id="CLU_004459_0_0_1"/>
<organism evidence="3 4">
    <name type="scientific">Torulaspora delbrueckii</name>
    <name type="common">Yeast</name>
    <name type="synonym">Candida colliculosa</name>
    <dbReference type="NCBI Taxonomy" id="4950"/>
    <lineage>
        <taxon>Eukaryota</taxon>
        <taxon>Fungi</taxon>
        <taxon>Dikarya</taxon>
        <taxon>Ascomycota</taxon>
        <taxon>Saccharomycotina</taxon>
        <taxon>Saccharomycetes</taxon>
        <taxon>Saccharomycetales</taxon>
        <taxon>Saccharomycetaceae</taxon>
        <taxon>Torulaspora</taxon>
    </lineage>
</organism>
<feature type="compositionally biased region" description="Polar residues" evidence="1">
    <location>
        <begin position="1065"/>
        <end position="1077"/>
    </location>
</feature>
<dbReference type="OrthoDB" id="6365676at2759"/>
<dbReference type="AlphaFoldDB" id="G8ZT01"/>
<protein>
    <recommendedName>
        <fullName evidence="2">Nucleolar protein Dnt1-like N-terminal domain-containing protein</fullName>
    </recommendedName>
</protein>
<sequence length="1184" mass="129007">MLKLQVVLVPPSAQNGPVPYGFTSSTADSSRLIASGSVFGSGVPRNADTSLPFPSNLSAANTTLYPNHFAQTKRKKFLHFTKSSNTLLDLSLEIVQKCEKMYPTMSEEIDILSLQDNSGCDLDPDFYVKDVFNIDNTVRVILKNEIIIDDSSPVSGYRFTKKKKLNSGFAQPQEVQNQSAQTLPPASSSTGNGGILKIAKKRPSTSVMRHPTTGTMRISTPLAHQIYPPPNSNRMVSNNSDDEDASERSFLPPPAQPQSPPIRISSSMENNKRIRSAVEEDAVSRSETVDPDKSKQQRLLSGTPVANTMTPNRVTLTGQRVVSERMSNGSSQNGSIFTASSTSGNRLGSAANTRITSGMLSIPEPRIAEIEKELKEGPSSPTSILPAVPHRIPMKEPYQKMAIDQSDDISSSDEQDSESQVKTSAQRQTSIADNNGSPVKESPLGENHLRNVHLAELPRSKSGSVSAQRKTSLEARVENKTIGVVPQKGEEDEPVRKESFSDEEGEEEQDVREEDQGLQRQLGLTNEKAEADTGEEEEENDGNDTVLITRNEPDNKSHSNTSIHKTDFLKLMEGGSTDFPPWFGQHGSKGKPYTTVLHKDIDNSKPDPRNIIPRDTPRSAAKKAAQLLSGKQGQKSEQHDDASESPSPSSSDIETDSSLDSDHDRIFINENNSVRSLNLRPLKEKVISSQDLNSSDAVATDTTQKDTKVSQKSSADENIPSKDKVESGQSSATEPSKLPLPVDEVRGNIIQGNEKPSPRKTIKEQPEAVAEKRVSEQLNSTKAESKPDVQPSAHKAQSSSQKTDLSTNSHNGTDLKSTTAVAGKTGKAQDGQKLKLSTKASSDNSDESRSPSVPAARSQPTKKEEAEMKRREREAARAAKLEAAQKLKAEKEAQKVAKQKAKEEAKLAREAEAARKKHEREEKKRLRQEKLAEEKRKREEANAKKSEEPAVVKKADEKPEEKVKPQKAVLDGGDKLKELKAKFTKSRAYVPAGLARQSIRRSDDSSESGSSDDESSSDDSSSSDEESSSISKKSRRLIVDTPKGALSSAQNKSAIKELPGVEDVPQSTQRSNPASQETPKKTPNKIPVTRLMEMSSPSSSKGDGQARPSFLQGLPQKVRPSLSSLSDLVSKGVPDVREKSMTVSHPAAKKVATSMSDDSNDEDDSLSESSDSDSDSDDSSYRRR</sequence>
<feature type="compositionally biased region" description="Acidic residues" evidence="1">
    <location>
        <begin position="1158"/>
        <end position="1178"/>
    </location>
</feature>
<feature type="compositionally biased region" description="Basic and acidic residues" evidence="1">
    <location>
        <begin position="270"/>
        <end position="295"/>
    </location>
</feature>
<dbReference type="Pfam" id="PF10407">
    <property type="entry name" value="Cytokin_check_N"/>
    <property type="match status" value="1"/>
</dbReference>
<feature type="region of interest" description="Disordered" evidence="1">
    <location>
        <begin position="403"/>
        <end position="563"/>
    </location>
</feature>
<gene>
    <name evidence="3" type="primary">TDEL0D01610</name>
    <name evidence="3" type="ORF">TDEL_0D01610</name>
</gene>
<feature type="compositionally biased region" description="Basic and acidic residues" evidence="1">
    <location>
        <begin position="861"/>
        <end position="964"/>
    </location>
</feature>
<feature type="compositionally biased region" description="Basic and acidic residues" evidence="1">
    <location>
        <begin position="761"/>
        <end position="775"/>
    </location>
</feature>
<dbReference type="Proteomes" id="UP000005627">
    <property type="component" value="Chromosome 4"/>
</dbReference>
<feature type="compositionally biased region" description="Polar residues" evidence="1">
    <location>
        <begin position="687"/>
        <end position="702"/>
    </location>
</feature>
<dbReference type="InterPro" id="IPR043185">
    <property type="entry name" value="Net1/Tof2"/>
</dbReference>
<feature type="region of interest" description="Disordered" evidence="1">
    <location>
        <begin position="324"/>
        <end position="351"/>
    </location>
</feature>
<dbReference type="STRING" id="1076872.G8ZT01"/>
<dbReference type="PANTHER" id="PTHR28196:SF1">
    <property type="entry name" value="NUCLEOLAR PROTEIN NET1-RELATED"/>
    <property type="match status" value="1"/>
</dbReference>
<dbReference type="EMBL" id="HE616745">
    <property type="protein sequence ID" value="CCE91745.1"/>
    <property type="molecule type" value="Genomic_DNA"/>
</dbReference>
<feature type="compositionally biased region" description="Acidic residues" evidence="1">
    <location>
        <begin position="405"/>
        <end position="417"/>
    </location>
</feature>
<feature type="compositionally biased region" description="Polar residues" evidence="1">
    <location>
        <begin position="204"/>
        <end position="218"/>
    </location>
</feature>
<feature type="domain" description="Nucleolar protein Dnt1-like N-terminal" evidence="2">
    <location>
        <begin position="75"/>
        <end position="145"/>
    </location>
</feature>
<dbReference type="GO" id="GO:0000182">
    <property type="term" value="F:rDNA binding"/>
    <property type="evidence" value="ECO:0007669"/>
    <property type="project" value="EnsemblFungi"/>
</dbReference>
<keyword evidence="4" id="KW-1185">Reference proteome</keyword>
<dbReference type="FunCoup" id="G8ZT01">
    <property type="interactions" value="813"/>
</dbReference>
<name>G8ZT01_TORDE</name>
<feature type="region of interest" description="Disordered" evidence="1">
    <location>
        <begin position="578"/>
        <end position="1184"/>
    </location>
</feature>
<feature type="compositionally biased region" description="Pro residues" evidence="1">
    <location>
        <begin position="251"/>
        <end position="260"/>
    </location>
</feature>
<feature type="compositionally biased region" description="Polar residues" evidence="1">
    <location>
        <begin position="168"/>
        <end position="190"/>
    </location>
</feature>
<dbReference type="GO" id="GO:0004864">
    <property type="term" value="F:protein phosphatase inhibitor activity"/>
    <property type="evidence" value="ECO:0007669"/>
    <property type="project" value="EnsemblFungi"/>
</dbReference>
<feature type="compositionally biased region" description="Basic and acidic residues" evidence="1">
    <location>
        <begin position="972"/>
        <end position="981"/>
    </location>
</feature>
<feature type="compositionally biased region" description="Acidic residues" evidence="1">
    <location>
        <begin position="532"/>
        <end position="542"/>
    </location>
</feature>
<feature type="compositionally biased region" description="Acidic residues" evidence="1">
    <location>
        <begin position="1010"/>
        <end position="1027"/>
    </location>
</feature>
<dbReference type="InterPro" id="IPR018844">
    <property type="entry name" value="Dnt1-like_N"/>
</dbReference>
<dbReference type="GO" id="GO:0001100">
    <property type="term" value="P:negative regulation of exit from mitosis"/>
    <property type="evidence" value="ECO:0007669"/>
    <property type="project" value="EnsemblFungi"/>
</dbReference>
<evidence type="ECO:0000256" key="1">
    <source>
        <dbReference type="SAM" id="MobiDB-lite"/>
    </source>
</evidence>
<dbReference type="InParanoid" id="G8ZT01"/>
<proteinExistence type="predicted"/>
<dbReference type="GO" id="GO:1902570">
    <property type="term" value="P:protein localization to nucleolus"/>
    <property type="evidence" value="ECO:0007669"/>
    <property type="project" value="EnsemblFungi"/>
</dbReference>
<dbReference type="RefSeq" id="XP_003680956.1">
    <property type="nucleotide sequence ID" value="XM_003680908.1"/>
</dbReference>
<dbReference type="GeneID" id="11502180"/>
<feature type="compositionally biased region" description="Acidic residues" evidence="1">
    <location>
        <begin position="501"/>
        <end position="513"/>
    </location>
</feature>
<dbReference type="GO" id="GO:0030869">
    <property type="term" value="C:RENT complex"/>
    <property type="evidence" value="ECO:0007669"/>
    <property type="project" value="EnsemblFungi"/>
</dbReference>
<feature type="region of interest" description="Disordered" evidence="1">
    <location>
        <begin position="168"/>
        <end position="310"/>
    </location>
</feature>
<feature type="compositionally biased region" description="Polar residues" evidence="1">
    <location>
        <begin position="795"/>
        <end position="820"/>
    </location>
</feature>
<dbReference type="PANTHER" id="PTHR28196">
    <property type="entry name" value="NUCLEOLAR PROTEIN NET1-RELATED"/>
    <property type="match status" value="1"/>
</dbReference>
<accession>G8ZT01</accession>
<evidence type="ECO:0000313" key="3">
    <source>
        <dbReference type="EMBL" id="CCE91745.1"/>
    </source>
</evidence>
<feature type="compositionally biased region" description="Polar residues" evidence="1">
    <location>
        <begin position="461"/>
        <end position="470"/>
    </location>
</feature>
<dbReference type="eggNOG" id="ENOG502QW4V">
    <property type="taxonomic scope" value="Eukaryota"/>
</dbReference>
<evidence type="ECO:0000313" key="4">
    <source>
        <dbReference type="Proteomes" id="UP000005627"/>
    </source>
</evidence>
<feature type="compositionally biased region" description="Polar residues" evidence="1">
    <location>
        <begin position="421"/>
        <end position="437"/>
    </location>
</feature>
<dbReference type="GO" id="GO:1904751">
    <property type="term" value="P:positive regulation of protein localization to nucleolus"/>
    <property type="evidence" value="ECO:0007669"/>
    <property type="project" value="EnsemblFungi"/>
</dbReference>
<dbReference type="GO" id="GO:0000183">
    <property type="term" value="P:rDNA heterochromatin formation"/>
    <property type="evidence" value="ECO:0007669"/>
    <property type="project" value="EnsemblFungi"/>
</dbReference>
<evidence type="ECO:0000259" key="2">
    <source>
        <dbReference type="Pfam" id="PF10407"/>
    </source>
</evidence>
<feature type="compositionally biased region" description="Basic and acidic residues" evidence="1">
    <location>
        <begin position="597"/>
        <end position="608"/>
    </location>
</feature>
<dbReference type="KEGG" id="tdl:TDEL_0D01610"/>
<reference evidence="3 4" key="1">
    <citation type="journal article" date="2011" name="Proc. Natl. Acad. Sci. U.S.A.">
        <title>Evolutionary erosion of yeast sex chromosomes by mating-type switching accidents.</title>
        <authorList>
            <person name="Gordon J.L."/>
            <person name="Armisen D."/>
            <person name="Proux-Wera E."/>
            <person name="Oheigeartaigh S.S."/>
            <person name="Byrne K.P."/>
            <person name="Wolfe K.H."/>
        </authorList>
    </citation>
    <scope>NUCLEOTIDE SEQUENCE [LARGE SCALE GENOMIC DNA]</scope>
    <source>
        <strain evidence="4">ATCC 10662 / CBS 1146 / NBRC 0425 / NCYC 2629 / NRRL Y-866</strain>
    </source>
</reference>
<feature type="compositionally biased region" description="Polar residues" evidence="1">
    <location>
        <begin position="297"/>
        <end position="310"/>
    </location>
</feature>